<evidence type="ECO:0000256" key="2">
    <source>
        <dbReference type="SAM" id="Phobius"/>
    </source>
</evidence>
<evidence type="ECO:0000256" key="1">
    <source>
        <dbReference type="SAM" id="MobiDB-lite"/>
    </source>
</evidence>
<keyword evidence="2" id="KW-1133">Transmembrane helix</keyword>
<protein>
    <submittedName>
        <fullName evidence="3">Uncharacterized protein</fullName>
    </submittedName>
</protein>
<dbReference type="Proteomes" id="UP000732399">
    <property type="component" value="Unassembled WGS sequence"/>
</dbReference>
<feature type="transmembrane region" description="Helical" evidence="2">
    <location>
        <begin position="16"/>
        <end position="37"/>
    </location>
</feature>
<accession>A0ABX1CK22</accession>
<comment type="caution">
    <text evidence="3">The sequence shown here is derived from an EMBL/GenBank/DDBJ whole genome shotgun (WGS) entry which is preliminary data.</text>
</comment>
<evidence type="ECO:0000313" key="4">
    <source>
        <dbReference type="Proteomes" id="UP000732399"/>
    </source>
</evidence>
<dbReference type="EMBL" id="JAAVJH010000003">
    <property type="protein sequence ID" value="NJR78342.1"/>
    <property type="molecule type" value="Genomic_DNA"/>
</dbReference>
<organism evidence="3 4">
    <name type="scientific">Sphingomonas corticis</name>
    <dbReference type="NCBI Taxonomy" id="2722791"/>
    <lineage>
        <taxon>Bacteria</taxon>
        <taxon>Pseudomonadati</taxon>
        <taxon>Pseudomonadota</taxon>
        <taxon>Alphaproteobacteria</taxon>
        <taxon>Sphingomonadales</taxon>
        <taxon>Sphingomonadaceae</taxon>
        <taxon>Sphingomonas</taxon>
    </lineage>
</organism>
<gene>
    <name evidence="3" type="ORF">HBH26_06880</name>
</gene>
<proteinExistence type="predicted"/>
<keyword evidence="2" id="KW-0812">Transmembrane</keyword>
<keyword evidence="4" id="KW-1185">Reference proteome</keyword>
<name>A0ABX1CK22_9SPHN</name>
<evidence type="ECO:0000313" key="3">
    <source>
        <dbReference type="EMBL" id="NJR78342.1"/>
    </source>
</evidence>
<reference evidence="3 4" key="1">
    <citation type="submission" date="2020-03" db="EMBL/GenBank/DDBJ databases">
        <authorList>
            <person name="Wang L."/>
            <person name="He N."/>
            <person name="Li Y."/>
            <person name="Fang Y."/>
            <person name="Zhang F."/>
        </authorList>
    </citation>
    <scope>NUCLEOTIDE SEQUENCE [LARGE SCALE GENOMIC DNA]</scope>
    <source>
        <strain evidence="3 4">36D10-4-7</strain>
    </source>
</reference>
<feature type="region of interest" description="Disordered" evidence="1">
    <location>
        <begin position="39"/>
        <end position="66"/>
    </location>
</feature>
<feature type="compositionally biased region" description="Pro residues" evidence="1">
    <location>
        <begin position="56"/>
        <end position="66"/>
    </location>
</feature>
<dbReference type="RefSeq" id="WP_168133840.1">
    <property type="nucleotide sequence ID" value="NZ_JAAVJH010000003.1"/>
</dbReference>
<sequence length="66" mass="7280">MNDNDRPPPRPRPARVALVIAVIAAMIWGTFMIGQILSGHEQLRKDPHPGQQQPAPKEPPARQPQG</sequence>
<keyword evidence="2" id="KW-0472">Membrane</keyword>